<comment type="subcellular location">
    <subcellularLocation>
        <location evidence="1">Nucleus</location>
    </subcellularLocation>
</comment>
<reference evidence="6" key="1">
    <citation type="journal article" date="2020" name="Stud. Mycol.">
        <title>101 Dothideomycetes genomes: a test case for predicting lifestyles and emergence of pathogens.</title>
        <authorList>
            <person name="Haridas S."/>
            <person name="Albert R."/>
            <person name="Binder M."/>
            <person name="Bloem J."/>
            <person name="Labutti K."/>
            <person name="Salamov A."/>
            <person name="Andreopoulos B."/>
            <person name="Baker S."/>
            <person name="Barry K."/>
            <person name="Bills G."/>
            <person name="Bluhm B."/>
            <person name="Cannon C."/>
            <person name="Castanera R."/>
            <person name="Culley D."/>
            <person name="Daum C."/>
            <person name="Ezra D."/>
            <person name="Gonzalez J."/>
            <person name="Henrissat B."/>
            <person name="Kuo A."/>
            <person name="Liang C."/>
            <person name="Lipzen A."/>
            <person name="Lutzoni F."/>
            <person name="Magnuson J."/>
            <person name="Mondo S."/>
            <person name="Nolan M."/>
            <person name="Ohm R."/>
            <person name="Pangilinan J."/>
            <person name="Park H.-J."/>
            <person name="Ramirez L."/>
            <person name="Alfaro M."/>
            <person name="Sun H."/>
            <person name="Tritt A."/>
            <person name="Yoshinaga Y."/>
            <person name="Zwiers L.-H."/>
            <person name="Turgeon B."/>
            <person name="Goodwin S."/>
            <person name="Spatafora J."/>
            <person name="Crous P."/>
            <person name="Grigoriev I."/>
        </authorList>
    </citation>
    <scope>NUCLEOTIDE SEQUENCE</scope>
    <source>
        <strain evidence="6">CBS 262.69</strain>
    </source>
</reference>
<feature type="region of interest" description="Disordered" evidence="5">
    <location>
        <begin position="20"/>
        <end position="84"/>
    </location>
</feature>
<dbReference type="Proteomes" id="UP000799640">
    <property type="component" value="Unassembled WGS sequence"/>
</dbReference>
<evidence type="ECO:0000313" key="6">
    <source>
        <dbReference type="EMBL" id="KAF2405241.1"/>
    </source>
</evidence>
<organism evidence="6 7">
    <name type="scientific">Trichodelitschia bisporula</name>
    <dbReference type="NCBI Taxonomy" id="703511"/>
    <lineage>
        <taxon>Eukaryota</taxon>
        <taxon>Fungi</taxon>
        <taxon>Dikarya</taxon>
        <taxon>Ascomycota</taxon>
        <taxon>Pezizomycotina</taxon>
        <taxon>Dothideomycetes</taxon>
        <taxon>Dothideomycetes incertae sedis</taxon>
        <taxon>Phaeotrichales</taxon>
        <taxon>Phaeotrichaceae</taxon>
        <taxon>Trichodelitschia</taxon>
    </lineage>
</organism>
<protein>
    <recommendedName>
        <fullName evidence="8">SART-1 protein</fullName>
    </recommendedName>
</protein>
<keyword evidence="3" id="KW-0539">Nucleus</keyword>
<proteinExistence type="inferred from homology"/>
<feature type="region of interest" description="Disordered" evidence="5">
    <location>
        <begin position="512"/>
        <end position="569"/>
    </location>
</feature>
<feature type="region of interest" description="Disordered" evidence="5">
    <location>
        <begin position="369"/>
        <end position="475"/>
    </location>
</feature>
<dbReference type="PANTHER" id="PTHR14152">
    <property type="entry name" value="SQUAMOUS CELL CARCINOMA ANTIGEN RECOGNISED BY CYTOTOXIC T LYMPHOCYTES"/>
    <property type="match status" value="1"/>
</dbReference>
<gene>
    <name evidence="6" type="ORF">EJ06DRAFT_18059</name>
</gene>
<sequence>MAEIDIDAANKIRVAMGLKPLPAAGEGPVFKSKDGDSGEEPASTIDTREAAAGDNWRKLHEDAAAKAKRQAQKEAIKKARDAAMRDAKYAGRTLGEAEEDLDTRSWLVQQKKRQKKIEKEQKLQEEREAQRKKAEYTARDLAGVKVGHELDQFDAGSEQVLTLKDAVIGDESEEDELENLELRAKEQLEKRLESKKRKPVYNPNDIDESGPKSLLAQYDEGLGVTKTSAFTLDGKGSTLELAQSAAVEEEYRAKGVLINLELFREEKQPVSDYVDPSEIKIRKPKKKKERKTRKREVDDDDIPPLPSVAPSADTMEVDSGAGSAVTGKNRTLDESNIIDDEDLQAMLAQQRRGALKKRKRMRPEDLAKQLKEEELNAMDVTESVEEPGLVLDETSEFVANLRRPEDEDERPRRKSAQPPEKARHRTDSADAEGDVDMEQSYAAVEEAAERNKSGETTAVVAPDLPHTGLEEESSLNQGLGATVAMLQQRGLLHAHDGSDLNSSFREQQKFLAERRQREEDAERKARMQRERDRTSGRLERMSAREREEYARQSNVHREQQESRELTNMFNRDYRPQVELKYVDEFGRHMSQKEAFKHLSHQFHGKGSGKQKTEKRLKKIEEEKKREAMSLLDSSQHVVSTAMGDKAKRTQQAGVRLQ</sequence>
<feature type="region of interest" description="Disordered" evidence="5">
    <location>
        <begin position="624"/>
        <end position="657"/>
    </location>
</feature>
<feature type="compositionally biased region" description="Basic and acidic residues" evidence="5">
    <location>
        <begin position="512"/>
        <end position="564"/>
    </location>
</feature>
<feature type="coiled-coil region" evidence="4">
    <location>
        <begin position="107"/>
        <end position="139"/>
    </location>
</feature>
<evidence type="ECO:0000256" key="5">
    <source>
        <dbReference type="SAM" id="MobiDB-lite"/>
    </source>
</evidence>
<evidence type="ECO:0000256" key="2">
    <source>
        <dbReference type="ARBA" id="ARBA00006076"/>
    </source>
</evidence>
<dbReference type="GO" id="GO:0000481">
    <property type="term" value="P:maturation of 5S rRNA"/>
    <property type="evidence" value="ECO:0007669"/>
    <property type="project" value="TreeGrafter"/>
</dbReference>
<feature type="compositionally biased region" description="Basic residues" evidence="5">
    <location>
        <begin position="282"/>
        <end position="294"/>
    </location>
</feature>
<feature type="compositionally biased region" description="Basic and acidic residues" evidence="5">
    <location>
        <begin position="46"/>
        <end position="84"/>
    </location>
</feature>
<dbReference type="GO" id="GO:0045292">
    <property type="term" value="P:mRNA cis splicing, via spliceosome"/>
    <property type="evidence" value="ECO:0007669"/>
    <property type="project" value="TreeGrafter"/>
</dbReference>
<dbReference type="OrthoDB" id="5583at2759"/>
<dbReference type="Pfam" id="PF03343">
    <property type="entry name" value="SART-1"/>
    <property type="match status" value="1"/>
</dbReference>
<evidence type="ECO:0000256" key="1">
    <source>
        <dbReference type="ARBA" id="ARBA00004123"/>
    </source>
</evidence>
<keyword evidence="7" id="KW-1185">Reference proteome</keyword>
<evidence type="ECO:0008006" key="8">
    <source>
        <dbReference type="Google" id="ProtNLM"/>
    </source>
</evidence>
<evidence type="ECO:0000313" key="7">
    <source>
        <dbReference type="Proteomes" id="UP000799640"/>
    </source>
</evidence>
<keyword evidence="4" id="KW-0175">Coiled coil</keyword>
<accession>A0A6G1IAM0</accession>
<evidence type="ECO:0000256" key="3">
    <source>
        <dbReference type="ARBA" id="ARBA00023242"/>
    </source>
</evidence>
<comment type="similarity">
    <text evidence="2">Belongs to the SNU66/SART1 family.</text>
</comment>
<dbReference type="InterPro" id="IPR005011">
    <property type="entry name" value="SNU66/SART1"/>
</dbReference>
<feature type="region of interest" description="Disordered" evidence="5">
    <location>
        <begin position="191"/>
        <end position="212"/>
    </location>
</feature>
<evidence type="ECO:0000256" key="4">
    <source>
        <dbReference type="SAM" id="Coils"/>
    </source>
</evidence>
<dbReference type="EMBL" id="ML996687">
    <property type="protein sequence ID" value="KAF2405241.1"/>
    <property type="molecule type" value="Genomic_DNA"/>
</dbReference>
<dbReference type="GO" id="GO:0046540">
    <property type="term" value="C:U4/U6 x U5 tri-snRNP complex"/>
    <property type="evidence" value="ECO:0007669"/>
    <property type="project" value="TreeGrafter"/>
</dbReference>
<dbReference type="PANTHER" id="PTHR14152:SF5">
    <property type="entry name" value="U4_U6.U5 TRI-SNRNP-ASSOCIATED PROTEIN 1"/>
    <property type="match status" value="1"/>
</dbReference>
<feature type="region of interest" description="Disordered" evidence="5">
    <location>
        <begin position="269"/>
        <end position="334"/>
    </location>
</feature>
<dbReference type="AlphaFoldDB" id="A0A6G1IAM0"/>
<name>A0A6G1IAM0_9PEZI</name>
<feature type="compositionally biased region" description="Basic and acidic residues" evidence="5">
    <location>
        <begin position="402"/>
        <end position="411"/>
    </location>
</feature>